<reference evidence="1 2" key="1">
    <citation type="journal article" date="2021" name="BMC Genomics">
        <title>Datura genome reveals duplications of psychoactive alkaloid biosynthetic genes and high mutation rate following tissue culture.</title>
        <authorList>
            <person name="Rajewski A."/>
            <person name="Carter-House D."/>
            <person name="Stajich J."/>
            <person name="Litt A."/>
        </authorList>
    </citation>
    <scope>NUCLEOTIDE SEQUENCE [LARGE SCALE GENOMIC DNA]</scope>
    <source>
        <strain evidence="1">AR-01</strain>
    </source>
</reference>
<accession>A0ABS8RJW8</accession>
<keyword evidence="2" id="KW-1185">Reference proteome</keyword>
<evidence type="ECO:0000313" key="2">
    <source>
        <dbReference type="Proteomes" id="UP000823775"/>
    </source>
</evidence>
<comment type="caution">
    <text evidence="1">The sequence shown here is derived from an EMBL/GenBank/DDBJ whole genome shotgun (WGS) entry which is preliminary data.</text>
</comment>
<dbReference type="EMBL" id="JACEIK010000023">
    <property type="protein sequence ID" value="MCD7446880.1"/>
    <property type="molecule type" value="Genomic_DNA"/>
</dbReference>
<name>A0ABS8RJW8_DATST</name>
<dbReference type="Proteomes" id="UP000823775">
    <property type="component" value="Unassembled WGS sequence"/>
</dbReference>
<gene>
    <name evidence="1" type="ORF">HAX54_018850</name>
</gene>
<organism evidence="1 2">
    <name type="scientific">Datura stramonium</name>
    <name type="common">Jimsonweed</name>
    <name type="synonym">Common thornapple</name>
    <dbReference type="NCBI Taxonomy" id="4076"/>
    <lineage>
        <taxon>Eukaryota</taxon>
        <taxon>Viridiplantae</taxon>
        <taxon>Streptophyta</taxon>
        <taxon>Embryophyta</taxon>
        <taxon>Tracheophyta</taxon>
        <taxon>Spermatophyta</taxon>
        <taxon>Magnoliopsida</taxon>
        <taxon>eudicotyledons</taxon>
        <taxon>Gunneridae</taxon>
        <taxon>Pentapetalae</taxon>
        <taxon>asterids</taxon>
        <taxon>lamiids</taxon>
        <taxon>Solanales</taxon>
        <taxon>Solanaceae</taxon>
        <taxon>Solanoideae</taxon>
        <taxon>Datureae</taxon>
        <taxon>Datura</taxon>
    </lineage>
</organism>
<evidence type="ECO:0000313" key="1">
    <source>
        <dbReference type="EMBL" id="MCD7446880.1"/>
    </source>
</evidence>
<protein>
    <submittedName>
        <fullName evidence="1">Uncharacterized protein</fullName>
    </submittedName>
</protein>
<proteinExistence type="predicted"/>
<sequence>MKIKLDYSDDNCSRRLSNLTFGSFLPALCQIINKDEEQTNADSDSQSSMNLKPYGNQISDTHLAKHRFQFSKVSARTLQVPTKEAPMNRSMQHGISMLYVPPSRNRGKVSINIELEDIRDHEEYWNNALIGLVVRDTPYMKFMEALVQQT</sequence>